<evidence type="ECO:0000313" key="1">
    <source>
        <dbReference type="EMBL" id="WCE46645.1"/>
    </source>
</evidence>
<reference evidence="1" key="1">
    <citation type="submission" date="2023-01" db="EMBL/GenBank/DDBJ databases">
        <title>Comparative Genomic Analysis of the Clinically-Derived Winkia Strain NY0527 Provides Evidence into the Taxonomic Reassignment of Winkia neuii and Characterizes Their Virulence Traits.</title>
        <authorList>
            <person name="Cai X."/>
            <person name="Peng Y."/>
            <person name="Li M."/>
            <person name="Qiu Y."/>
            <person name="Wang Y."/>
            <person name="Xu L."/>
            <person name="Hou Q."/>
        </authorList>
    </citation>
    <scope>NUCLEOTIDE SEQUENCE</scope>
    <source>
        <strain evidence="1">NY0527</strain>
    </source>
</reference>
<dbReference type="RefSeq" id="WP_271694709.1">
    <property type="nucleotide sequence ID" value="NZ_CP116394.1"/>
</dbReference>
<dbReference type="EMBL" id="CP116394">
    <property type="protein sequence ID" value="WCE46645.1"/>
    <property type="molecule type" value="Genomic_DNA"/>
</dbReference>
<sequence length="102" mass="11912">MRSYESGTEFQAEITKRGSLFIGEFTDVPDDGWDRLIDGVDRTPRQMIAYQVGWMELLLGWEKDEQADKEVITPASGFKWNQLGGLYESFYQRWNRKASTYC</sequence>
<dbReference type="Proteomes" id="UP001211044">
    <property type="component" value="Chromosome"/>
</dbReference>
<accession>A0AB38XQL8</accession>
<dbReference type="AlphaFoldDB" id="A0AB38XQL8"/>
<dbReference type="InterPro" id="IPR012550">
    <property type="entry name" value="DUF1706"/>
</dbReference>
<name>A0AB38XQL8_9ACTO</name>
<dbReference type="InterPro" id="IPR034660">
    <property type="entry name" value="DinB/YfiT-like"/>
</dbReference>
<dbReference type="Gene3D" id="1.20.120.450">
    <property type="entry name" value="dinb family like domain"/>
    <property type="match status" value="1"/>
</dbReference>
<dbReference type="Pfam" id="PF08020">
    <property type="entry name" value="DUF1706"/>
    <property type="match status" value="1"/>
</dbReference>
<dbReference type="PANTHER" id="PTHR40658">
    <property type="match status" value="1"/>
</dbReference>
<protein>
    <submittedName>
        <fullName evidence="1">ClbS/DfsB family four-helix bundle protein</fullName>
    </submittedName>
</protein>
<organism evidence="1 2">
    <name type="scientific">Winkia neuii subsp. anitrata</name>
    <dbReference type="NCBI Taxonomy" id="29318"/>
    <lineage>
        <taxon>Bacteria</taxon>
        <taxon>Bacillati</taxon>
        <taxon>Actinomycetota</taxon>
        <taxon>Actinomycetes</taxon>
        <taxon>Actinomycetales</taxon>
        <taxon>Actinomycetaceae</taxon>
        <taxon>Winkia</taxon>
    </lineage>
</organism>
<proteinExistence type="predicted"/>
<dbReference type="KEGG" id="wne:PIG85_03085"/>
<gene>
    <name evidence="1" type="ORF">PIG85_03085</name>
</gene>
<dbReference type="PANTHER" id="PTHR40658:SF3">
    <property type="entry name" value="CLBS_DFSB FAMILY FOUR-HELIX BUNDLE PROTEIN"/>
    <property type="match status" value="1"/>
</dbReference>
<evidence type="ECO:0000313" key="2">
    <source>
        <dbReference type="Proteomes" id="UP001211044"/>
    </source>
</evidence>